<dbReference type="AlphaFoldDB" id="A0A9P3GPI2"/>
<feature type="compositionally biased region" description="Basic and acidic residues" evidence="2">
    <location>
        <begin position="194"/>
        <end position="214"/>
    </location>
</feature>
<feature type="region of interest" description="Disordered" evidence="2">
    <location>
        <begin position="481"/>
        <end position="528"/>
    </location>
</feature>
<evidence type="ECO:0000256" key="1">
    <source>
        <dbReference type="SAM" id="Coils"/>
    </source>
</evidence>
<feature type="region of interest" description="Disordered" evidence="2">
    <location>
        <begin position="175"/>
        <end position="258"/>
    </location>
</feature>
<keyword evidence="1" id="KW-0175">Coiled coil</keyword>
<protein>
    <submittedName>
        <fullName evidence="3">Uncharacterized protein</fullName>
    </submittedName>
</protein>
<evidence type="ECO:0000313" key="3">
    <source>
        <dbReference type="EMBL" id="GJE99347.1"/>
    </source>
</evidence>
<feature type="compositionally biased region" description="Low complexity" evidence="2">
    <location>
        <begin position="222"/>
        <end position="236"/>
    </location>
</feature>
<comment type="caution">
    <text evidence="3">The sequence shown here is derived from an EMBL/GenBank/DDBJ whole genome shotgun (WGS) entry which is preliminary data.</text>
</comment>
<sequence>MKVEIFIQYQGDRYSQMLKLHQREHSGGASCEKLRTRLTKGVQRDLQELGLDEGEPIDVQFQWKYGKARSFWEVEADSVLHHRLQALLHGIHQRVRNKELESRSISSVTLKEDDKRVRMKIVAQRVKAREPALSSANVPQSGADENAEDQTAHISTNGTRKLALSISNNDIAALASNAPAPKPVLEAPPKRKRQESENQPDRADSSARAADPRRATKRAKLANAVVPVANPSAAASGSRDPRAKAAQGKASAAKDDGHSDEVCHLLADLNRVRAERNAAYDDNHKLEAQYRERFEREKAKFEAEGRRLREQIQAAAGHAAPHHSAHLARREKEALQAVWDEERQCLEAEIQELRDRAAGTATDHSADIIKKIKADHEFSLRQAVAAEHTRYAATITQLKRDLGMAQRELADARDTIERLCRETQAAHGELARMDAHHARLARLCADLRVQNEELEGARDEADALVRGLARELAECKKSLEERDAPVPARVDESREQGGASLPLEEQTGAGAAVSRDAPHARSRQVSAAGTAEAVVCKENVLALTQAQMRNAELECVLEEGEI</sequence>
<reference evidence="3 4" key="1">
    <citation type="submission" date="2021-08" db="EMBL/GenBank/DDBJ databases">
        <title>Draft Genome Sequence of Phanerochaete sordida strain YK-624.</title>
        <authorList>
            <person name="Mori T."/>
            <person name="Dohra H."/>
            <person name="Suzuki T."/>
            <person name="Kawagishi H."/>
            <person name="Hirai H."/>
        </authorList>
    </citation>
    <scope>NUCLEOTIDE SEQUENCE [LARGE SCALE GENOMIC DNA]</scope>
    <source>
        <strain evidence="3 4">YK-624</strain>
    </source>
</reference>
<dbReference type="OrthoDB" id="10688114at2759"/>
<gene>
    <name evidence="3" type="ORF">PsYK624_156010</name>
</gene>
<proteinExistence type="predicted"/>
<dbReference type="EMBL" id="BPQB01000107">
    <property type="protein sequence ID" value="GJE99347.1"/>
    <property type="molecule type" value="Genomic_DNA"/>
</dbReference>
<evidence type="ECO:0000256" key="2">
    <source>
        <dbReference type="SAM" id="MobiDB-lite"/>
    </source>
</evidence>
<feature type="coiled-coil region" evidence="1">
    <location>
        <begin position="395"/>
        <end position="471"/>
    </location>
</feature>
<feature type="coiled-coil region" evidence="1">
    <location>
        <begin position="269"/>
        <end position="311"/>
    </location>
</feature>
<feature type="region of interest" description="Disordered" evidence="2">
    <location>
        <begin position="128"/>
        <end position="150"/>
    </location>
</feature>
<organism evidence="3 4">
    <name type="scientific">Phanerochaete sordida</name>
    <dbReference type="NCBI Taxonomy" id="48140"/>
    <lineage>
        <taxon>Eukaryota</taxon>
        <taxon>Fungi</taxon>
        <taxon>Dikarya</taxon>
        <taxon>Basidiomycota</taxon>
        <taxon>Agaricomycotina</taxon>
        <taxon>Agaricomycetes</taxon>
        <taxon>Polyporales</taxon>
        <taxon>Phanerochaetaceae</taxon>
        <taxon>Phanerochaete</taxon>
    </lineage>
</organism>
<keyword evidence="4" id="KW-1185">Reference proteome</keyword>
<accession>A0A9P3GPI2</accession>
<name>A0A9P3GPI2_9APHY</name>
<feature type="coiled-coil region" evidence="1">
    <location>
        <begin position="336"/>
        <end position="363"/>
    </location>
</feature>
<dbReference type="Proteomes" id="UP000703269">
    <property type="component" value="Unassembled WGS sequence"/>
</dbReference>
<feature type="compositionally biased region" description="Basic and acidic residues" evidence="2">
    <location>
        <begin position="481"/>
        <end position="495"/>
    </location>
</feature>
<evidence type="ECO:0000313" key="4">
    <source>
        <dbReference type="Proteomes" id="UP000703269"/>
    </source>
</evidence>